<dbReference type="InterPro" id="IPR004307">
    <property type="entry name" value="TspO_MBR"/>
</dbReference>
<proteinExistence type="inferred from homology"/>
<gene>
    <name evidence="7" type="primary">tspO</name>
    <name evidence="8" type="ORF">A5802_000453</name>
    <name evidence="7" type="ORF">EMU01_06500</name>
</gene>
<feature type="transmembrane region" description="Helical" evidence="6">
    <location>
        <begin position="142"/>
        <end position="159"/>
    </location>
</feature>
<keyword evidence="10" id="KW-1185">Reference proteome</keyword>
<sequence>MVYTINRLKDYRLWVCIIGIVALGFLSGILSGNPGRYYYSLQLPAFAPPSWIFGPMWTVLYILIGISLYFILNTQNQKHRSKLLWLFTIQFIFNLLWSALFFNLGNTLISAIDITLLMIFLTALVYHLWLHNRTAMWLTIPYYLWVFFASILNYAIFILN</sequence>
<accession>A0A1L8V455</accession>
<name>A0A1L8V455_ENTMU</name>
<keyword evidence="3 6" id="KW-0812">Transmembrane</keyword>
<dbReference type="PANTHER" id="PTHR10057:SF0">
    <property type="entry name" value="TRANSLOCATOR PROTEIN"/>
    <property type="match status" value="1"/>
</dbReference>
<evidence type="ECO:0000256" key="2">
    <source>
        <dbReference type="ARBA" id="ARBA00007524"/>
    </source>
</evidence>
<dbReference type="InterPro" id="IPR038330">
    <property type="entry name" value="TspO/MBR-related_sf"/>
</dbReference>
<feature type="transmembrane region" description="Helical" evidence="6">
    <location>
        <begin position="12"/>
        <end position="31"/>
    </location>
</feature>
<dbReference type="PANTHER" id="PTHR10057">
    <property type="entry name" value="PERIPHERAL-TYPE BENZODIAZEPINE RECEPTOR"/>
    <property type="match status" value="1"/>
</dbReference>
<dbReference type="Proteomes" id="UP000195024">
    <property type="component" value="Unassembled WGS sequence"/>
</dbReference>
<dbReference type="GeneID" id="60998781"/>
<keyword evidence="4 6" id="KW-1133">Transmembrane helix</keyword>
<comment type="caution">
    <text evidence="8">The sequence shown here is derived from an EMBL/GenBank/DDBJ whole genome shotgun (WGS) entry which is preliminary data.</text>
</comment>
<evidence type="ECO:0000256" key="6">
    <source>
        <dbReference type="SAM" id="Phobius"/>
    </source>
</evidence>
<evidence type="ECO:0000313" key="8">
    <source>
        <dbReference type="EMBL" id="OTP26736.1"/>
    </source>
</evidence>
<dbReference type="PIRSF" id="PIRSF005859">
    <property type="entry name" value="PBR"/>
    <property type="match status" value="1"/>
</dbReference>
<evidence type="ECO:0000313" key="7">
    <source>
        <dbReference type="EMBL" id="GEL79506.1"/>
    </source>
</evidence>
<dbReference type="RefSeq" id="WP_071865980.1">
    <property type="nucleotide sequence ID" value="NZ_BJWA01000003.1"/>
</dbReference>
<feature type="transmembrane region" description="Helical" evidence="6">
    <location>
        <begin position="108"/>
        <end position="130"/>
    </location>
</feature>
<evidence type="ECO:0000256" key="3">
    <source>
        <dbReference type="ARBA" id="ARBA00022692"/>
    </source>
</evidence>
<evidence type="ECO:0000313" key="9">
    <source>
        <dbReference type="Proteomes" id="UP000195024"/>
    </source>
</evidence>
<comment type="similarity">
    <text evidence="2">Belongs to the TspO/BZRP family.</text>
</comment>
<dbReference type="AlphaFoldDB" id="A0A1L8V455"/>
<dbReference type="GO" id="GO:0033013">
    <property type="term" value="P:tetrapyrrole metabolic process"/>
    <property type="evidence" value="ECO:0007669"/>
    <property type="project" value="UniProtKB-ARBA"/>
</dbReference>
<protein>
    <submittedName>
        <fullName evidence="7 8">Sensory protein</fullName>
    </submittedName>
</protein>
<keyword evidence="5 6" id="KW-0472">Membrane</keyword>
<dbReference type="CDD" id="cd15904">
    <property type="entry name" value="TSPO_MBR"/>
    <property type="match status" value="1"/>
</dbReference>
<organism evidence="8 9">
    <name type="scientific">Enterococcus mundtii</name>
    <dbReference type="NCBI Taxonomy" id="53346"/>
    <lineage>
        <taxon>Bacteria</taxon>
        <taxon>Bacillati</taxon>
        <taxon>Bacillota</taxon>
        <taxon>Bacilli</taxon>
        <taxon>Lactobacillales</taxon>
        <taxon>Enterococcaceae</taxon>
        <taxon>Enterococcus</taxon>
    </lineage>
</organism>
<comment type="subcellular location">
    <subcellularLocation>
        <location evidence="1">Membrane</location>
        <topology evidence="1">Multi-pass membrane protein</topology>
    </subcellularLocation>
</comment>
<dbReference type="Proteomes" id="UP000321175">
    <property type="component" value="Unassembled WGS sequence"/>
</dbReference>
<evidence type="ECO:0000256" key="1">
    <source>
        <dbReference type="ARBA" id="ARBA00004141"/>
    </source>
</evidence>
<evidence type="ECO:0000313" key="10">
    <source>
        <dbReference type="Proteomes" id="UP000321175"/>
    </source>
</evidence>
<dbReference type="FunFam" id="1.20.1260.100:FF:000001">
    <property type="entry name" value="translocator protein 2"/>
    <property type="match status" value="1"/>
</dbReference>
<reference evidence="7 10" key="2">
    <citation type="submission" date="2019-07" db="EMBL/GenBank/DDBJ databases">
        <title>Whole genome shotgun sequence of Enterococcus mundtii NBRC 100490.</title>
        <authorList>
            <person name="Hosoyama A."/>
            <person name="Uohara A."/>
            <person name="Ohji S."/>
            <person name="Ichikawa N."/>
        </authorList>
    </citation>
    <scope>NUCLEOTIDE SEQUENCE [LARGE SCALE GENOMIC DNA]</scope>
    <source>
        <strain evidence="7 10">NBRC 100490</strain>
    </source>
</reference>
<feature type="transmembrane region" description="Helical" evidence="6">
    <location>
        <begin position="51"/>
        <end position="71"/>
    </location>
</feature>
<dbReference type="Pfam" id="PF03073">
    <property type="entry name" value="TspO_MBR"/>
    <property type="match status" value="1"/>
</dbReference>
<dbReference type="EMBL" id="NGMS01000001">
    <property type="protein sequence ID" value="OTP26736.1"/>
    <property type="molecule type" value="Genomic_DNA"/>
</dbReference>
<dbReference type="Gene3D" id="1.20.1260.100">
    <property type="entry name" value="TspO/MBR protein"/>
    <property type="match status" value="1"/>
</dbReference>
<reference evidence="8 9" key="1">
    <citation type="submission" date="2017-05" db="EMBL/GenBank/DDBJ databases">
        <title>The Genome Sequence of Enterococcus mundtii 6B1_DIV0119.</title>
        <authorList>
            <consortium name="The Broad Institute Genomics Platform"/>
            <consortium name="The Broad Institute Genomic Center for Infectious Diseases"/>
            <person name="Earl A."/>
            <person name="Manson A."/>
            <person name="Schwartman J."/>
            <person name="Gilmore M."/>
            <person name="Abouelleil A."/>
            <person name="Cao P."/>
            <person name="Chapman S."/>
            <person name="Cusick C."/>
            <person name="Shea T."/>
            <person name="Young S."/>
            <person name="Neafsey D."/>
            <person name="Nusbaum C."/>
            <person name="Birren B."/>
        </authorList>
    </citation>
    <scope>NUCLEOTIDE SEQUENCE [LARGE SCALE GENOMIC DNA]</scope>
    <source>
        <strain evidence="8 9">6B1_DIV0119</strain>
    </source>
</reference>
<dbReference type="GO" id="GO:0016020">
    <property type="term" value="C:membrane"/>
    <property type="evidence" value="ECO:0007669"/>
    <property type="project" value="UniProtKB-SubCell"/>
</dbReference>
<evidence type="ECO:0000256" key="5">
    <source>
        <dbReference type="ARBA" id="ARBA00023136"/>
    </source>
</evidence>
<evidence type="ECO:0000256" key="4">
    <source>
        <dbReference type="ARBA" id="ARBA00022989"/>
    </source>
</evidence>
<dbReference type="EMBL" id="BJWA01000003">
    <property type="protein sequence ID" value="GEL79506.1"/>
    <property type="molecule type" value="Genomic_DNA"/>
</dbReference>
<feature type="transmembrane region" description="Helical" evidence="6">
    <location>
        <begin position="83"/>
        <end position="102"/>
    </location>
</feature>